<organism evidence="1 2">
    <name type="scientific">Rhabditophanes sp. KR3021</name>
    <dbReference type="NCBI Taxonomy" id="114890"/>
    <lineage>
        <taxon>Eukaryota</taxon>
        <taxon>Metazoa</taxon>
        <taxon>Ecdysozoa</taxon>
        <taxon>Nematoda</taxon>
        <taxon>Chromadorea</taxon>
        <taxon>Rhabditida</taxon>
        <taxon>Tylenchina</taxon>
        <taxon>Panagrolaimomorpha</taxon>
        <taxon>Strongyloidoidea</taxon>
        <taxon>Alloionematidae</taxon>
        <taxon>Rhabditophanes</taxon>
    </lineage>
</organism>
<protein>
    <submittedName>
        <fullName evidence="2">SAM-dependent MTase TRM10-type domain-containing protein</fullName>
    </submittedName>
</protein>
<sequence>MSQLRPSAQLVAKLITNGVAKLVISKNIKKVQVAEFASDYFPDKISDEQWESLLQSNSTSSLLNDLQFLKKKSIKEEKDLLKKENKSGEIFTVEQSILKNQEKYDQGLNTYANGFHQLMTNPLRHKCMISITQAHKYWASQRSEETPHIIWDCLDTINSKNFKSKNIIGRQLNYVISENNSSTNVWPMTFCNFNVKEIEAQKFIKNSLGSYTNQYDYQRVMPDLDPRSAQLIIPEGKKVVYLSNKARKYIDGPLDADYYVATASFDKENESIRMARNANVEPLRLPIKKYVKWQAGSQYLPFSVMTSVLKEVFENGGDWSTAFHNNISKRHLRTHEEQVHISSGRKFKIDANKIRNGEIVQMMEDATMNMK</sequence>
<accession>A0AC35TWC4</accession>
<dbReference type="Proteomes" id="UP000095286">
    <property type="component" value="Unplaced"/>
</dbReference>
<evidence type="ECO:0000313" key="2">
    <source>
        <dbReference type="WBParaSite" id="RSKR_0000479300.1"/>
    </source>
</evidence>
<name>A0AC35TWC4_9BILA</name>
<proteinExistence type="predicted"/>
<dbReference type="WBParaSite" id="RSKR_0000479300.1">
    <property type="protein sequence ID" value="RSKR_0000479300.1"/>
    <property type="gene ID" value="RSKR_0000479300"/>
</dbReference>
<evidence type="ECO:0000313" key="1">
    <source>
        <dbReference type="Proteomes" id="UP000095286"/>
    </source>
</evidence>
<reference evidence="2" key="1">
    <citation type="submission" date="2016-11" db="UniProtKB">
        <authorList>
            <consortium name="WormBaseParasite"/>
        </authorList>
    </citation>
    <scope>IDENTIFICATION</scope>
    <source>
        <strain evidence="2">KR3021</strain>
    </source>
</reference>